<dbReference type="Proteomes" id="UP000823775">
    <property type="component" value="Unassembled WGS sequence"/>
</dbReference>
<name>A0ABS8WFW9_DATST</name>
<protein>
    <submittedName>
        <fullName evidence="2">Uncharacterized protein</fullName>
    </submittedName>
</protein>
<organism evidence="2 3">
    <name type="scientific">Datura stramonium</name>
    <name type="common">Jimsonweed</name>
    <name type="synonym">Common thornapple</name>
    <dbReference type="NCBI Taxonomy" id="4076"/>
    <lineage>
        <taxon>Eukaryota</taxon>
        <taxon>Viridiplantae</taxon>
        <taxon>Streptophyta</taxon>
        <taxon>Embryophyta</taxon>
        <taxon>Tracheophyta</taxon>
        <taxon>Spermatophyta</taxon>
        <taxon>Magnoliopsida</taxon>
        <taxon>eudicotyledons</taxon>
        <taxon>Gunneridae</taxon>
        <taxon>Pentapetalae</taxon>
        <taxon>asterids</taxon>
        <taxon>lamiids</taxon>
        <taxon>Solanales</taxon>
        <taxon>Solanaceae</taxon>
        <taxon>Solanoideae</taxon>
        <taxon>Datureae</taxon>
        <taxon>Datura</taxon>
    </lineage>
</organism>
<comment type="caution">
    <text evidence="2">The sequence shown here is derived from an EMBL/GenBank/DDBJ whole genome shotgun (WGS) entry which is preliminary data.</text>
</comment>
<feature type="non-terminal residue" evidence="2">
    <location>
        <position position="51"/>
    </location>
</feature>
<evidence type="ECO:0000313" key="3">
    <source>
        <dbReference type="Proteomes" id="UP000823775"/>
    </source>
</evidence>
<sequence length="51" mass="5268">SSTPTGPSGPRAKLGRGKGRGAATADYAYPHPRIFALDSKRITEPPTGNTS</sequence>
<proteinExistence type="predicted"/>
<accession>A0ABS8WFW9</accession>
<evidence type="ECO:0000256" key="1">
    <source>
        <dbReference type="SAM" id="MobiDB-lite"/>
    </source>
</evidence>
<feature type="non-terminal residue" evidence="2">
    <location>
        <position position="1"/>
    </location>
</feature>
<feature type="region of interest" description="Disordered" evidence="1">
    <location>
        <begin position="1"/>
        <end position="27"/>
    </location>
</feature>
<dbReference type="EMBL" id="JACEIK010007069">
    <property type="protein sequence ID" value="MCE3049688.1"/>
    <property type="molecule type" value="Genomic_DNA"/>
</dbReference>
<evidence type="ECO:0000313" key="2">
    <source>
        <dbReference type="EMBL" id="MCE3049688.1"/>
    </source>
</evidence>
<reference evidence="2 3" key="1">
    <citation type="journal article" date="2021" name="BMC Genomics">
        <title>Datura genome reveals duplications of psychoactive alkaloid biosynthetic genes and high mutation rate following tissue culture.</title>
        <authorList>
            <person name="Rajewski A."/>
            <person name="Carter-House D."/>
            <person name="Stajich J."/>
            <person name="Litt A."/>
        </authorList>
    </citation>
    <scope>NUCLEOTIDE SEQUENCE [LARGE SCALE GENOMIC DNA]</scope>
    <source>
        <strain evidence="2">AR-01</strain>
    </source>
</reference>
<gene>
    <name evidence="2" type="ORF">HAX54_045525</name>
</gene>
<keyword evidence="3" id="KW-1185">Reference proteome</keyword>